<evidence type="ECO:0000256" key="1">
    <source>
        <dbReference type="ARBA" id="ARBA00004906"/>
    </source>
</evidence>
<dbReference type="PANTHER" id="PTHR24173:SF78">
    <property type="entry name" value="PROTEIN FEM-1 HOMOLOG B"/>
    <property type="match status" value="1"/>
</dbReference>
<evidence type="ECO:0000313" key="8">
    <source>
        <dbReference type="EMBL" id="EDO30220.1"/>
    </source>
</evidence>
<accession>A7T1E6</accession>
<feature type="repeat" description="ANK" evidence="7">
    <location>
        <begin position="20"/>
        <end position="52"/>
    </location>
</feature>
<dbReference type="OrthoDB" id="5951645at2759"/>
<dbReference type="SUPFAM" id="SSF48403">
    <property type="entry name" value="Ankyrin repeat"/>
    <property type="match status" value="1"/>
</dbReference>
<keyword evidence="3" id="KW-0833">Ubl conjugation pathway</keyword>
<dbReference type="SMART" id="SM00248">
    <property type="entry name" value="ANK"/>
    <property type="match status" value="4"/>
</dbReference>
<evidence type="ECO:0000256" key="4">
    <source>
        <dbReference type="ARBA" id="ARBA00023043"/>
    </source>
</evidence>
<dbReference type="Pfam" id="PF12796">
    <property type="entry name" value="Ank_2"/>
    <property type="match status" value="1"/>
</dbReference>
<keyword evidence="2" id="KW-0677">Repeat</keyword>
<dbReference type="eggNOG" id="KOG0508">
    <property type="taxonomic scope" value="Eukaryota"/>
</dbReference>
<organism evidence="8 9">
    <name type="scientific">Nematostella vectensis</name>
    <name type="common">Starlet sea anemone</name>
    <dbReference type="NCBI Taxonomy" id="45351"/>
    <lineage>
        <taxon>Eukaryota</taxon>
        <taxon>Metazoa</taxon>
        <taxon>Cnidaria</taxon>
        <taxon>Anthozoa</taxon>
        <taxon>Hexacorallia</taxon>
        <taxon>Actiniaria</taxon>
        <taxon>Edwardsiidae</taxon>
        <taxon>Nematostella</taxon>
    </lineage>
</organism>
<dbReference type="OMA" id="ISTKTTC"/>
<comment type="similarity">
    <text evidence="5">Belongs to the fem-1 family.</text>
</comment>
<reference evidence="8 9" key="1">
    <citation type="journal article" date="2007" name="Science">
        <title>Sea anemone genome reveals ancestral eumetazoan gene repertoire and genomic organization.</title>
        <authorList>
            <person name="Putnam N.H."/>
            <person name="Srivastava M."/>
            <person name="Hellsten U."/>
            <person name="Dirks B."/>
            <person name="Chapman J."/>
            <person name="Salamov A."/>
            <person name="Terry A."/>
            <person name="Shapiro H."/>
            <person name="Lindquist E."/>
            <person name="Kapitonov V.V."/>
            <person name="Jurka J."/>
            <person name="Genikhovich G."/>
            <person name="Grigoriev I.V."/>
            <person name="Lucas S.M."/>
            <person name="Steele R.E."/>
            <person name="Finnerty J.R."/>
            <person name="Technau U."/>
            <person name="Martindale M.Q."/>
            <person name="Rokhsar D.S."/>
        </authorList>
    </citation>
    <scope>NUCLEOTIDE SEQUENCE [LARGE SCALE GENOMIC DNA]</scope>
    <source>
        <strain evidence="9">CH2 X CH6</strain>
    </source>
</reference>
<evidence type="ECO:0000256" key="5">
    <source>
        <dbReference type="ARBA" id="ARBA00038500"/>
    </source>
</evidence>
<dbReference type="FunCoup" id="A7T1E6">
    <property type="interactions" value="946"/>
</dbReference>
<proteinExistence type="inferred from homology"/>
<feature type="repeat" description="ANK" evidence="7">
    <location>
        <begin position="53"/>
        <end position="78"/>
    </location>
</feature>
<dbReference type="GO" id="GO:1990756">
    <property type="term" value="F:ubiquitin-like ligase-substrate adaptor activity"/>
    <property type="evidence" value="ECO:0000318"/>
    <property type="project" value="GO_Central"/>
</dbReference>
<evidence type="ECO:0000256" key="3">
    <source>
        <dbReference type="ARBA" id="ARBA00022786"/>
    </source>
</evidence>
<protein>
    <recommendedName>
        <fullName evidence="6">Protein fem-1 homolog B</fullName>
    </recommendedName>
</protein>
<evidence type="ECO:0000313" key="9">
    <source>
        <dbReference type="Proteomes" id="UP000001593"/>
    </source>
</evidence>
<evidence type="ECO:0000256" key="2">
    <source>
        <dbReference type="ARBA" id="ARBA00022737"/>
    </source>
</evidence>
<dbReference type="InParanoid" id="A7T1E6"/>
<dbReference type="PhylomeDB" id="A7T1E6"/>
<dbReference type="HOGENOM" id="CLU_020042_0_1_1"/>
<evidence type="ECO:0000256" key="7">
    <source>
        <dbReference type="PROSITE-ProRule" id="PRU00023"/>
    </source>
</evidence>
<dbReference type="STRING" id="45351.A7T1E6"/>
<dbReference type="InterPro" id="IPR036770">
    <property type="entry name" value="Ankyrin_rpt-contain_sf"/>
</dbReference>
<dbReference type="AlphaFoldDB" id="A7T1E6"/>
<keyword evidence="4 7" id="KW-0040">ANK repeat</keyword>
<dbReference type="KEGG" id="nve:5500955"/>
<dbReference type="PROSITE" id="PS50088">
    <property type="entry name" value="ANK_REPEAT"/>
    <property type="match status" value="3"/>
</dbReference>
<dbReference type="PROSITE" id="PS50297">
    <property type="entry name" value="ANK_REP_REGION"/>
    <property type="match status" value="2"/>
</dbReference>
<sequence length="494" mass="55794">MDIVSFLVDNGAQVNVCNNFENTPLMVACYNGHRDVVMYLVKKGASMDMQDKQGNSVLHYGVERGHLEIVKELVRQGAKHLPNKLGLTPLLLASNDCKTEMVEYFISEEDCPQIDRIDALELLGATIANEPDVYDTNLAFEFITRGMTERFQGDKCIYKKKLLPPIEAYQNRVECQTINELQEIKHNPHAIHMEGLLIRERILGSHNTELRFPIRYRGAVFADSANFELCISLWKHAMDIGQKNDQVIIDDLKIFGDFFCHMIQRSTEPTFRNVLDVFDHAVTEFEKLTNKAKLACEKSLNGIQDDIDSVVHRTLYFLTIFTKLRLSEIEEGSLQTSLFKYLCLNPRTAEGLSLLHLAVSNRTPTDEHYTKDICRYPCLLTTNLLLKNRVHVNTIDKLGNTPLHVAVATKPKLGFLTTTKNVIKALLAAGSHEDLSNKDGKTAMDIAASEELKKVLLSGQKISLKCISARAVARYKLNYVGLVPKTIEAFIKTH</sequence>
<feature type="repeat" description="ANK" evidence="7">
    <location>
        <begin position="398"/>
        <end position="438"/>
    </location>
</feature>
<dbReference type="Gene3D" id="1.25.40.20">
    <property type="entry name" value="Ankyrin repeat-containing domain"/>
    <property type="match status" value="2"/>
</dbReference>
<evidence type="ECO:0000256" key="6">
    <source>
        <dbReference type="ARBA" id="ARBA00072197"/>
    </source>
</evidence>
<dbReference type="GO" id="GO:0043161">
    <property type="term" value="P:proteasome-mediated ubiquitin-dependent protein catabolic process"/>
    <property type="evidence" value="ECO:0000318"/>
    <property type="project" value="GO_Central"/>
</dbReference>
<dbReference type="Proteomes" id="UP000001593">
    <property type="component" value="Unassembled WGS sequence"/>
</dbReference>
<dbReference type="InterPro" id="IPR002110">
    <property type="entry name" value="Ankyrin_rpt"/>
</dbReference>
<dbReference type="GO" id="GO:0000151">
    <property type="term" value="C:ubiquitin ligase complex"/>
    <property type="evidence" value="ECO:0000318"/>
    <property type="project" value="GO_Central"/>
</dbReference>
<dbReference type="PANTHER" id="PTHR24173">
    <property type="entry name" value="ANKYRIN REPEAT CONTAINING"/>
    <property type="match status" value="1"/>
</dbReference>
<dbReference type="EMBL" id="DS470101">
    <property type="protein sequence ID" value="EDO30220.1"/>
    <property type="molecule type" value="Genomic_DNA"/>
</dbReference>
<name>A7T1E6_NEMVE</name>
<keyword evidence="9" id="KW-1185">Reference proteome</keyword>
<gene>
    <name evidence="8" type="ORF">NEMVEDRAFT_v1g195416</name>
</gene>
<comment type="pathway">
    <text evidence="1">Protein modification; protein ubiquitination.</text>
</comment>